<keyword evidence="1" id="KW-1133">Transmembrane helix</keyword>
<dbReference type="Proteomes" id="UP000027073">
    <property type="component" value="Unassembled WGS sequence"/>
</dbReference>
<dbReference type="HOGENOM" id="CLU_2533719_0_0_1"/>
<protein>
    <submittedName>
        <fullName evidence="2">Uncharacterized protein</fullName>
    </submittedName>
</protein>
<dbReference type="EMBL" id="KL198005">
    <property type="protein sequence ID" value="KDQ32372.1"/>
    <property type="molecule type" value="Genomic_DNA"/>
</dbReference>
<organism evidence="2 3">
    <name type="scientific">Pleurotus ostreatus (strain PC15)</name>
    <name type="common">Oyster mushroom</name>
    <dbReference type="NCBI Taxonomy" id="1137138"/>
    <lineage>
        <taxon>Eukaryota</taxon>
        <taxon>Fungi</taxon>
        <taxon>Dikarya</taxon>
        <taxon>Basidiomycota</taxon>
        <taxon>Agaricomycotina</taxon>
        <taxon>Agaricomycetes</taxon>
        <taxon>Agaricomycetidae</taxon>
        <taxon>Agaricales</taxon>
        <taxon>Pleurotineae</taxon>
        <taxon>Pleurotaceae</taxon>
        <taxon>Pleurotus</taxon>
    </lineage>
</organism>
<proteinExistence type="predicted"/>
<dbReference type="AlphaFoldDB" id="A0A067P7I6"/>
<sequence>MQEFASPDCGDLLIYPAFQPVFVVSAGALALGIDIHIEFGLIRLRAVLCGVPAMWGRGTAIWRRWEAAAVGEDGAGRRAGGALG</sequence>
<evidence type="ECO:0000313" key="3">
    <source>
        <dbReference type="Proteomes" id="UP000027073"/>
    </source>
</evidence>
<dbReference type="VEuPathDB" id="FungiDB:PLEOSDRAFT_1069970"/>
<evidence type="ECO:0000313" key="2">
    <source>
        <dbReference type="EMBL" id="KDQ32372.1"/>
    </source>
</evidence>
<keyword evidence="1" id="KW-0812">Transmembrane</keyword>
<accession>A0A067P7I6</accession>
<name>A0A067P7I6_PLEO1</name>
<evidence type="ECO:0000256" key="1">
    <source>
        <dbReference type="SAM" id="Phobius"/>
    </source>
</evidence>
<keyword evidence="1" id="KW-0472">Membrane</keyword>
<feature type="transmembrane region" description="Helical" evidence="1">
    <location>
        <begin position="12"/>
        <end position="33"/>
    </location>
</feature>
<gene>
    <name evidence="2" type="ORF">PLEOSDRAFT_1069970</name>
</gene>
<dbReference type="InParanoid" id="A0A067P7I6"/>
<feature type="non-terminal residue" evidence="2">
    <location>
        <position position="84"/>
    </location>
</feature>
<reference evidence="3" key="1">
    <citation type="journal article" date="2014" name="Proc. Natl. Acad. Sci. U.S.A.">
        <title>Extensive sampling of basidiomycete genomes demonstrates inadequacy of the white-rot/brown-rot paradigm for wood decay fungi.</title>
        <authorList>
            <person name="Riley R."/>
            <person name="Salamov A.A."/>
            <person name="Brown D.W."/>
            <person name="Nagy L.G."/>
            <person name="Floudas D."/>
            <person name="Held B.W."/>
            <person name="Levasseur A."/>
            <person name="Lombard V."/>
            <person name="Morin E."/>
            <person name="Otillar R."/>
            <person name="Lindquist E.A."/>
            <person name="Sun H."/>
            <person name="LaButti K.M."/>
            <person name="Schmutz J."/>
            <person name="Jabbour D."/>
            <person name="Luo H."/>
            <person name="Baker S.E."/>
            <person name="Pisabarro A.G."/>
            <person name="Walton J.D."/>
            <person name="Blanchette R.A."/>
            <person name="Henrissat B."/>
            <person name="Martin F."/>
            <person name="Cullen D."/>
            <person name="Hibbett D.S."/>
            <person name="Grigoriev I.V."/>
        </authorList>
    </citation>
    <scope>NUCLEOTIDE SEQUENCE [LARGE SCALE GENOMIC DNA]</scope>
    <source>
        <strain evidence="3">PC15</strain>
    </source>
</reference>